<evidence type="ECO:0000256" key="3">
    <source>
        <dbReference type="ARBA" id="ARBA00023163"/>
    </source>
</evidence>
<gene>
    <name evidence="7" type="ORF">ACFHYQ_07040</name>
</gene>
<dbReference type="PANTHER" id="PTHR30055:SF234">
    <property type="entry name" value="HTH-TYPE TRANSCRIPTIONAL REGULATOR BETI"/>
    <property type="match status" value="1"/>
</dbReference>
<dbReference type="InterPro" id="IPR001647">
    <property type="entry name" value="HTH_TetR"/>
</dbReference>
<dbReference type="SUPFAM" id="SSF46689">
    <property type="entry name" value="Homeodomain-like"/>
    <property type="match status" value="1"/>
</dbReference>
<evidence type="ECO:0000256" key="2">
    <source>
        <dbReference type="ARBA" id="ARBA00023125"/>
    </source>
</evidence>
<feature type="DNA-binding region" description="H-T-H motif" evidence="4">
    <location>
        <begin position="47"/>
        <end position="66"/>
    </location>
</feature>
<dbReference type="Pfam" id="PF00440">
    <property type="entry name" value="TetR_N"/>
    <property type="match status" value="1"/>
</dbReference>
<dbReference type="InterPro" id="IPR009057">
    <property type="entry name" value="Homeodomain-like_sf"/>
</dbReference>
<dbReference type="InterPro" id="IPR036271">
    <property type="entry name" value="Tet_transcr_reg_TetR-rel_C_sf"/>
</dbReference>
<keyword evidence="1" id="KW-0805">Transcription regulation</keyword>
<reference evidence="7 8" key="1">
    <citation type="submission" date="2024-09" db="EMBL/GenBank/DDBJ databases">
        <authorList>
            <person name="Sun Q."/>
            <person name="Mori K."/>
        </authorList>
    </citation>
    <scope>NUCLEOTIDE SEQUENCE [LARGE SCALE GENOMIC DNA]</scope>
    <source>
        <strain evidence="7 8">TBRC 1851</strain>
    </source>
</reference>
<evidence type="ECO:0000256" key="4">
    <source>
        <dbReference type="PROSITE-ProRule" id="PRU00335"/>
    </source>
</evidence>
<dbReference type="Proteomes" id="UP001589870">
    <property type="component" value="Unassembled WGS sequence"/>
</dbReference>
<dbReference type="EMBL" id="JBHMQT010000009">
    <property type="protein sequence ID" value="MFC0862047.1"/>
    <property type="molecule type" value="Genomic_DNA"/>
</dbReference>
<feature type="region of interest" description="Disordered" evidence="5">
    <location>
        <begin position="202"/>
        <end position="249"/>
    </location>
</feature>
<feature type="domain" description="HTH tetR-type" evidence="6">
    <location>
        <begin position="25"/>
        <end position="84"/>
    </location>
</feature>
<accession>A0ABV6U0Q0</accession>
<dbReference type="PANTHER" id="PTHR30055">
    <property type="entry name" value="HTH-TYPE TRANSCRIPTIONAL REGULATOR RUTR"/>
    <property type="match status" value="1"/>
</dbReference>
<feature type="compositionally biased region" description="Basic and acidic residues" evidence="5">
    <location>
        <begin position="218"/>
        <end position="229"/>
    </location>
</feature>
<dbReference type="PRINTS" id="PR00455">
    <property type="entry name" value="HTHTETR"/>
</dbReference>
<evidence type="ECO:0000256" key="5">
    <source>
        <dbReference type="SAM" id="MobiDB-lite"/>
    </source>
</evidence>
<sequence>MPANSSRLSHAAAPAGPTGLRADARHNRERILQAAREAFAELGIDVPMAAIARRAGVGVATLYRRFPTRESLVTEVFADQFAACAKIFDDALADPDAWRGFRTVIERVCAMQVVDRGFTAAFLTAFPGAIDYERERTRAERGLTELTRRAKAAGRLRADFELADLTLVLMANCGIAAGPTDTAPAASRRLVAYLLRSFQADHADPADPLPPPPPLGLDHPDRLSHERASRAVRGHGTPAGGDSVIYRVD</sequence>
<keyword evidence="3" id="KW-0804">Transcription</keyword>
<proteinExistence type="predicted"/>
<evidence type="ECO:0000313" key="8">
    <source>
        <dbReference type="Proteomes" id="UP001589870"/>
    </source>
</evidence>
<dbReference type="RefSeq" id="WP_394300259.1">
    <property type="nucleotide sequence ID" value="NZ_JBHMQT010000009.1"/>
</dbReference>
<evidence type="ECO:0000259" key="6">
    <source>
        <dbReference type="PROSITE" id="PS50977"/>
    </source>
</evidence>
<dbReference type="PROSITE" id="PS50977">
    <property type="entry name" value="HTH_TETR_2"/>
    <property type="match status" value="1"/>
</dbReference>
<organism evidence="7 8">
    <name type="scientific">Sphaerimonospora cavernae</name>
    <dbReference type="NCBI Taxonomy" id="1740611"/>
    <lineage>
        <taxon>Bacteria</taxon>
        <taxon>Bacillati</taxon>
        <taxon>Actinomycetota</taxon>
        <taxon>Actinomycetes</taxon>
        <taxon>Streptosporangiales</taxon>
        <taxon>Streptosporangiaceae</taxon>
        <taxon>Sphaerimonospora</taxon>
    </lineage>
</organism>
<dbReference type="InterPro" id="IPR050109">
    <property type="entry name" value="HTH-type_TetR-like_transc_reg"/>
</dbReference>
<comment type="caution">
    <text evidence="7">The sequence shown here is derived from an EMBL/GenBank/DDBJ whole genome shotgun (WGS) entry which is preliminary data.</text>
</comment>
<evidence type="ECO:0000313" key="7">
    <source>
        <dbReference type="EMBL" id="MFC0862047.1"/>
    </source>
</evidence>
<evidence type="ECO:0000256" key="1">
    <source>
        <dbReference type="ARBA" id="ARBA00023015"/>
    </source>
</evidence>
<dbReference type="Gene3D" id="1.10.357.10">
    <property type="entry name" value="Tetracycline Repressor, domain 2"/>
    <property type="match status" value="1"/>
</dbReference>
<dbReference type="SUPFAM" id="SSF48498">
    <property type="entry name" value="Tetracyclin repressor-like, C-terminal domain"/>
    <property type="match status" value="1"/>
</dbReference>
<keyword evidence="8" id="KW-1185">Reference proteome</keyword>
<feature type="region of interest" description="Disordered" evidence="5">
    <location>
        <begin position="1"/>
        <end position="22"/>
    </location>
</feature>
<protein>
    <submittedName>
        <fullName evidence="7">TetR/AcrR family transcriptional regulator</fullName>
    </submittedName>
</protein>
<name>A0ABV6U0Q0_9ACTN</name>
<keyword evidence="2 4" id="KW-0238">DNA-binding</keyword>